<organism evidence="4 5">
    <name type="scientific">Phialemonium atrogriseum</name>
    <dbReference type="NCBI Taxonomy" id="1093897"/>
    <lineage>
        <taxon>Eukaryota</taxon>
        <taxon>Fungi</taxon>
        <taxon>Dikarya</taxon>
        <taxon>Ascomycota</taxon>
        <taxon>Pezizomycotina</taxon>
        <taxon>Sordariomycetes</taxon>
        <taxon>Sordariomycetidae</taxon>
        <taxon>Cephalothecales</taxon>
        <taxon>Cephalothecaceae</taxon>
        <taxon>Phialemonium</taxon>
    </lineage>
</organism>
<evidence type="ECO:0000313" key="4">
    <source>
        <dbReference type="EMBL" id="KAK1772091.1"/>
    </source>
</evidence>
<dbReference type="GO" id="GO:0003677">
    <property type="term" value="F:DNA binding"/>
    <property type="evidence" value="ECO:0007669"/>
    <property type="project" value="InterPro"/>
</dbReference>
<dbReference type="EMBL" id="MU838997">
    <property type="protein sequence ID" value="KAK1772091.1"/>
    <property type="molecule type" value="Genomic_DNA"/>
</dbReference>
<dbReference type="GO" id="GO:0006351">
    <property type="term" value="P:DNA-templated transcription"/>
    <property type="evidence" value="ECO:0007669"/>
    <property type="project" value="InterPro"/>
</dbReference>
<evidence type="ECO:0000313" key="5">
    <source>
        <dbReference type="Proteomes" id="UP001244011"/>
    </source>
</evidence>
<dbReference type="RefSeq" id="XP_060288304.1">
    <property type="nucleotide sequence ID" value="XM_060432342.1"/>
</dbReference>
<dbReference type="GeneID" id="85315529"/>
<feature type="compositionally biased region" description="Polar residues" evidence="2">
    <location>
        <begin position="88"/>
        <end position="104"/>
    </location>
</feature>
<dbReference type="Pfam" id="PF04082">
    <property type="entry name" value="Fungal_trans"/>
    <property type="match status" value="1"/>
</dbReference>
<sequence>MAHAYPSFLHELTQSSMFSGDLPEQFQQPQKQLPARRTSVPLPPPTYVEDQAIKCSGENVCYHCRARGALCVYLPKSEVDGRKRRTRATSPSGNEQNNTGTNGSDARKSPSCEANNLSIESKLAVLQEQVRTFSENLRSNDGSDRRRVTFASSSTLYTVDLAAENGDETDTFNNGTGSNNLSLSAQLVDLRKLVRLSSGLSRRPLQSAGWNRIFPLELPHPTRLRYLTGVYFREMDSFFPFLDQHDTDTRVSNALEKLGYSDCNPIVDVDTAHYPIIALLCNMLVLGECQDPEIKGCDDPRPGWAMYHRGRKMIQHCGSFKTVDMDLIRYHTLSALYMMDSELLLSASHAISTAVQLAMVARLNDQAFWGDCTPEERQARQRLWWTIYFLDRRIAQRNGTPYIVRDTEIAVDEFEVRDSAGQAAKDASSTTRVENYFQSLIGFSRLWGQIWDTYYAASASKGGDWREVAIHIFRRQLPPELSWDTNKSAGYVAEGETEPMVRRRLAIFIRINLLRMIIRQNPILSCDGDEEARHFCARLARNSIDAVAAFANSCPRSRTSGYFISTALVECIYHLVYILQDRTLHIDRLAVIDAFRKAYQLLSDFASSWITAKRALQALSSAIFSGGDANALFEAISKPRSEQSEGLQDTPRDQNADLANDNSPDRAYAAELLLDSTAEFGGELTSSLNNIPSMNQLSDQIMQQEPRRQTQPSYAGGFEYAPTIYGDMDLDCAHVFSTL</sequence>
<dbReference type="PANTHER" id="PTHR46910:SF11">
    <property type="entry name" value="ZN(2)-C6 FUNGAL-TYPE DOMAIN-CONTAINING PROTEIN"/>
    <property type="match status" value="1"/>
</dbReference>
<proteinExistence type="predicted"/>
<evidence type="ECO:0000256" key="1">
    <source>
        <dbReference type="ARBA" id="ARBA00023242"/>
    </source>
</evidence>
<dbReference type="GO" id="GO:0008270">
    <property type="term" value="F:zinc ion binding"/>
    <property type="evidence" value="ECO:0007669"/>
    <property type="project" value="InterPro"/>
</dbReference>
<protein>
    <recommendedName>
        <fullName evidence="3">Xylanolytic transcriptional activator regulatory domain-containing protein</fullName>
    </recommendedName>
</protein>
<dbReference type="InterPro" id="IPR007219">
    <property type="entry name" value="XnlR_reg_dom"/>
</dbReference>
<dbReference type="AlphaFoldDB" id="A0AAJ0FKY3"/>
<keyword evidence="5" id="KW-1185">Reference proteome</keyword>
<reference evidence="4" key="1">
    <citation type="submission" date="2023-06" db="EMBL/GenBank/DDBJ databases">
        <title>Genome-scale phylogeny and comparative genomics of the fungal order Sordariales.</title>
        <authorList>
            <consortium name="Lawrence Berkeley National Laboratory"/>
            <person name="Hensen N."/>
            <person name="Bonometti L."/>
            <person name="Westerberg I."/>
            <person name="Brannstrom I.O."/>
            <person name="Guillou S."/>
            <person name="Cros-Aarteil S."/>
            <person name="Calhoun S."/>
            <person name="Haridas S."/>
            <person name="Kuo A."/>
            <person name="Mondo S."/>
            <person name="Pangilinan J."/>
            <person name="Riley R."/>
            <person name="Labutti K."/>
            <person name="Andreopoulos B."/>
            <person name="Lipzen A."/>
            <person name="Chen C."/>
            <person name="Yanf M."/>
            <person name="Daum C."/>
            <person name="Ng V."/>
            <person name="Clum A."/>
            <person name="Steindorff A."/>
            <person name="Ohm R."/>
            <person name="Martin F."/>
            <person name="Silar P."/>
            <person name="Natvig D."/>
            <person name="Lalanne C."/>
            <person name="Gautier V."/>
            <person name="Ament-Velasquez S.L."/>
            <person name="Kruys A."/>
            <person name="Hutchinson M.I."/>
            <person name="Powell A.J."/>
            <person name="Barry K."/>
            <person name="Miller A.N."/>
            <person name="Grigoriev I.V."/>
            <person name="Debuchy R."/>
            <person name="Gladieux P."/>
            <person name="Thoren M.H."/>
            <person name="Johannesson H."/>
        </authorList>
    </citation>
    <scope>NUCLEOTIDE SEQUENCE</scope>
    <source>
        <strain evidence="4">8032-3</strain>
    </source>
</reference>
<comment type="caution">
    <text evidence="4">The sequence shown here is derived from an EMBL/GenBank/DDBJ whole genome shotgun (WGS) entry which is preliminary data.</text>
</comment>
<dbReference type="SMART" id="SM00906">
    <property type="entry name" value="Fungal_trans"/>
    <property type="match status" value="1"/>
</dbReference>
<accession>A0AAJ0FKY3</accession>
<keyword evidence="1" id="KW-0539">Nucleus</keyword>
<dbReference type="CDD" id="cd12148">
    <property type="entry name" value="fungal_TF_MHR"/>
    <property type="match status" value="1"/>
</dbReference>
<evidence type="ECO:0000259" key="3">
    <source>
        <dbReference type="SMART" id="SM00906"/>
    </source>
</evidence>
<feature type="region of interest" description="Disordered" evidence="2">
    <location>
        <begin position="21"/>
        <end position="45"/>
    </location>
</feature>
<dbReference type="PANTHER" id="PTHR46910">
    <property type="entry name" value="TRANSCRIPTION FACTOR PDR1"/>
    <property type="match status" value="1"/>
</dbReference>
<feature type="region of interest" description="Disordered" evidence="2">
    <location>
        <begin position="81"/>
        <end position="113"/>
    </location>
</feature>
<gene>
    <name evidence="4" type="ORF">QBC33DRAFT_607781</name>
</gene>
<dbReference type="Proteomes" id="UP001244011">
    <property type="component" value="Unassembled WGS sequence"/>
</dbReference>
<dbReference type="GO" id="GO:0003700">
    <property type="term" value="F:DNA-binding transcription factor activity"/>
    <property type="evidence" value="ECO:0007669"/>
    <property type="project" value="InterPro"/>
</dbReference>
<feature type="domain" description="Xylanolytic transcriptional activator regulatory" evidence="3">
    <location>
        <begin position="347"/>
        <end position="419"/>
    </location>
</feature>
<feature type="region of interest" description="Disordered" evidence="2">
    <location>
        <begin position="640"/>
        <end position="661"/>
    </location>
</feature>
<dbReference type="InterPro" id="IPR050987">
    <property type="entry name" value="AtrR-like"/>
</dbReference>
<name>A0AAJ0FKY3_9PEZI</name>
<evidence type="ECO:0000256" key="2">
    <source>
        <dbReference type="SAM" id="MobiDB-lite"/>
    </source>
</evidence>